<gene>
    <name evidence="2" type="ORF">CO073_01130</name>
</gene>
<protein>
    <recommendedName>
        <fullName evidence="1">DUF5680 domain-containing protein</fullName>
    </recommendedName>
</protein>
<organism evidence="2 3">
    <name type="scientific">Candidatus Komeilibacteria bacterium CG_4_9_14_0_8_um_filter_36_9</name>
    <dbReference type="NCBI Taxonomy" id="1974473"/>
    <lineage>
        <taxon>Bacteria</taxon>
        <taxon>Candidatus Komeiliibacteriota</taxon>
    </lineage>
</organism>
<dbReference type="InterPro" id="IPR043735">
    <property type="entry name" value="DUF5680"/>
</dbReference>
<reference evidence="3" key="1">
    <citation type="submission" date="2017-09" db="EMBL/GenBank/DDBJ databases">
        <title>Depth-based differentiation of microbial function through sediment-hosted aquifers and enrichment of novel symbionts in the deep terrestrial subsurface.</title>
        <authorList>
            <person name="Probst A.J."/>
            <person name="Ladd B."/>
            <person name="Jarett J.K."/>
            <person name="Geller-Mcgrath D.E."/>
            <person name="Sieber C.M.K."/>
            <person name="Emerson J.B."/>
            <person name="Anantharaman K."/>
            <person name="Thomas B.C."/>
            <person name="Malmstrom R."/>
            <person name="Stieglmeier M."/>
            <person name="Klingl A."/>
            <person name="Woyke T."/>
            <person name="Ryan C.M."/>
            <person name="Banfield J.F."/>
        </authorList>
    </citation>
    <scope>NUCLEOTIDE SEQUENCE [LARGE SCALE GENOMIC DNA]</scope>
</reference>
<feature type="domain" description="DUF5680" evidence="1">
    <location>
        <begin position="42"/>
        <end position="146"/>
    </location>
</feature>
<proteinExistence type="predicted"/>
<dbReference type="AlphaFoldDB" id="A0A2M8DS04"/>
<evidence type="ECO:0000313" key="2">
    <source>
        <dbReference type="EMBL" id="PJC02118.1"/>
    </source>
</evidence>
<accession>A0A2M8DS04</accession>
<evidence type="ECO:0000259" key="1">
    <source>
        <dbReference type="Pfam" id="PF18931"/>
    </source>
</evidence>
<dbReference type="EMBL" id="PFSY01000053">
    <property type="protein sequence ID" value="PJC02118.1"/>
    <property type="molecule type" value="Genomic_DNA"/>
</dbReference>
<sequence>MKLQEFLVKAHKATYASGQEPGKNDQGADQFVYNEDKFEYVDTYFGGQYFVGFEIVKEAGKAVWGMNYYGRYAANKKYDEEFSPFLKKMLSKTTSGILVRGPKSYKEKEWHYRYVYKGAFNNFTAKEIIRYQGKTIFEAVLAGGNIK</sequence>
<comment type="caution">
    <text evidence="2">The sequence shown here is derived from an EMBL/GenBank/DDBJ whole genome shotgun (WGS) entry which is preliminary data.</text>
</comment>
<dbReference type="Pfam" id="PF18931">
    <property type="entry name" value="DUF5680"/>
    <property type="match status" value="1"/>
</dbReference>
<evidence type="ECO:0000313" key="3">
    <source>
        <dbReference type="Proteomes" id="UP000230136"/>
    </source>
</evidence>
<name>A0A2M8DS04_9BACT</name>
<dbReference type="Proteomes" id="UP000230136">
    <property type="component" value="Unassembled WGS sequence"/>
</dbReference>